<proteinExistence type="predicted"/>
<dbReference type="Proteomes" id="UP001303760">
    <property type="component" value="Unassembled WGS sequence"/>
</dbReference>
<reference evidence="1" key="2">
    <citation type="submission" date="2023-05" db="EMBL/GenBank/DDBJ databases">
        <authorList>
            <consortium name="Lawrence Berkeley National Laboratory"/>
            <person name="Steindorff A."/>
            <person name="Hensen N."/>
            <person name="Bonometti L."/>
            <person name="Westerberg I."/>
            <person name="Brannstrom I.O."/>
            <person name="Guillou S."/>
            <person name="Cros-Aarteil S."/>
            <person name="Calhoun S."/>
            <person name="Haridas S."/>
            <person name="Kuo A."/>
            <person name="Mondo S."/>
            <person name="Pangilinan J."/>
            <person name="Riley R."/>
            <person name="Labutti K."/>
            <person name="Andreopoulos B."/>
            <person name="Lipzen A."/>
            <person name="Chen C."/>
            <person name="Yanf M."/>
            <person name="Daum C."/>
            <person name="Ng V."/>
            <person name="Clum A."/>
            <person name="Ohm R."/>
            <person name="Martin F."/>
            <person name="Silar P."/>
            <person name="Natvig D."/>
            <person name="Lalanne C."/>
            <person name="Gautier V."/>
            <person name="Ament-Velasquez S.L."/>
            <person name="Kruys A."/>
            <person name="Hutchinson M.I."/>
            <person name="Powell A.J."/>
            <person name="Barry K."/>
            <person name="Miller A.N."/>
            <person name="Grigoriev I.V."/>
            <person name="Debuchy R."/>
            <person name="Gladieux P."/>
            <person name="Thoren M.H."/>
            <person name="Johannesson H."/>
        </authorList>
    </citation>
    <scope>NUCLEOTIDE SEQUENCE</scope>
    <source>
        <strain evidence="1">CBS 532.94</strain>
    </source>
</reference>
<organism evidence="1 2">
    <name type="scientific">Achaetomium macrosporum</name>
    <dbReference type="NCBI Taxonomy" id="79813"/>
    <lineage>
        <taxon>Eukaryota</taxon>
        <taxon>Fungi</taxon>
        <taxon>Dikarya</taxon>
        <taxon>Ascomycota</taxon>
        <taxon>Pezizomycotina</taxon>
        <taxon>Sordariomycetes</taxon>
        <taxon>Sordariomycetidae</taxon>
        <taxon>Sordariales</taxon>
        <taxon>Chaetomiaceae</taxon>
        <taxon>Achaetomium</taxon>
    </lineage>
</organism>
<dbReference type="AlphaFoldDB" id="A0AAN7CI48"/>
<gene>
    <name evidence="1" type="ORF">C8A03DRAFT_30244</name>
</gene>
<comment type="caution">
    <text evidence="1">The sequence shown here is derived from an EMBL/GenBank/DDBJ whole genome shotgun (WGS) entry which is preliminary data.</text>
</comment>
<accession>A0AAN7CI48</accession>
<evidence type="ECO:0000313" key="1">
    <source>
        <dbReference type="EMBL" id="KAK4241522.1"/>
    </source>
</evidence>
<reference evidence="1" key="1">
    <citation type="journal article" date="2023" name="Mol. Phylogenet. Evol.">
        <title>Genome-scale phylogeny and comparative genomics of the fungal order Sordariales.</title>
        <authorList>
            <person name="Hensen N."/>
            <person name="Bonometti L."/>
            <person name="Westerberg I."/>
            <person name="Brannstrom I.O."/>
            <person name="Guillou S."/>
            <person name="Cros-Aarteil S."/>
            <person name="Calhoun S."/>
            <person name="Haridas S."/>
            <person name="Kuo A."/>
            <person name="Mondo S."/>
            <person name="Pangilinan J."/>
            <person name="Riley R."/>
            <person name="LaButti K."/>
            <person name="Andreopoulos B."/>
            <person name="Lipzen A."/>
            <person name="Chen C."/>
            <person name="Yan M."/>
            <person name="Daum C."/>
            <person name="Ng V."/>
            <person name="Clum A."/>
            <person name="Steindorff A."/>
            <person name="Ohm R.A."/>
            <person name="Martin F."/>
            <person name="Silar P."/>
            <person name="Natvig D.O."/>
            <person name="Lalanne C."/>
            <person name="Gautier V."/>
            <person name="Ament-Velasquez S.L."/>
            <person name="Kruys A."/>
            <person name="Hutchinson M.I."/>
            <person name="Powell A.J."/>
            <person name="Barry K."/>
            <person name="Miller A.N."/>
            <person name="Grigoriev I.V."/>
            <person name="Debuchy R."/>
            <person name="Gladieux P."/>
            <person name="Hiltunen Thoren M."/>
            <person name="Johannesson H."/>
        </authorList>
    </citation>
    <scope>NUCLEOTIDE SEQUENCE</scope>
    <source>
        <strain evidence="1">CBS 532.94</strain>
    </source>
</reference>
<evidence type="ECO:0008006" key="3">
    <source>
        <dbReference type="Google" id="ProtNLM"/>
    </source>
</evidence>
<dbReference type="EMBL" id="MU860020">
    <property type="protein sequence ID" value="KAK4241522.1"/>
    <property type="molecule type" value="Genomic_DNA"/>
</dbReference>
<keyword evidence="2" id="KW-1185">Reference proteome</keyword>
<sequence>MPETGKPVWLYQHTGFIMREHVENVELYKPGGYHPIDIGDAITNGEDSYTVAHKLGHGGFSTVWLLKRTRKNSPLSVGTHTA</sequence>
<protein>
    <recommendedName>
        <fullName evidence="3">Protein kinase domain-containing protein</fullName>
    </recommendedName>
</protein>
<dbReference type="Gene3D" id="3.30.200.20">
    <property type="entry name" value="Phosphorylase Kinase, domain 1"/>
    <property type="match status" value="1"/>
</dbReference>
<feature type="non-terminal residue" evidence="1">
    <location>
        <position position="82"/>
    </location>
</feature>
<evidence type="ECO:0000313" key="2">
    <source>
        <dbReference type="Proteomes" id="UP001303760"/>
    </source>
</evidence>
<name>A0AAN7CI48_9PEZI</name>